<dbReference type="GO" id="GO:0016891">
    <property type="term" value="F:RNA endonuclease activity producing 5'-phosphomonoesters, hydrolytic mechanism"/>
    <property type="evidence" value="ECO:0007669"/>
    <property type="project" value="UniProtKB-UniRule"/>
</dbReference>
<dbReference type="PIRSF" id="PIRSF018644">
    <property type="entry name" value="RNA-binding_FAU-1"/>
    <property type="match status" value="1"/>
</dbReference>
<feature type="region of interest" description="Disordered" evidence="7">
    <location>
        <begin position="60"/>
        <end position="80"/>
    </location>
</feature>
<keyword evidence="2 6" id="KW-0540">Nuclease</keyword>
<dbReference type="HOGENOM" id="CLU_044303_0_0_2"/>
<dbReference type="EMBL" id="CP008874">
    <property type="protein sequence ID" value="AKH96885.1"/>
    <property type="molecule type" value="Genomic_DNA"/>
</dbReference>
<keyword evidence="12" id="KW-1185">Reference proteome</keyword>
<dbReference type="STRING" id="1604004.HLASA_0378"/>
<dbReference type="InterPro" id="IPR016730">
    <property type="entry name" value="RNA-bd_FAU-1"/>
</dbReference>
<dbReference type="Proteomes" id="UP000069906">
    <property type="component" value="Chromosome"/>
</dbReference>
<dbReference type="Gene3D" id="2.40.380.10">
    <property type="entry name" value="FomD-like"/>
    <property type="match status" value="1"/>
</dbReference>
<reference evidence="10 11" key="3">
    <citation type="journal article" date="2016" name="Stand. Genomic Sci.">
        <title>Complete genome sequence of 'Halanaeroarchaeum sulfurireducens' M27-SA2, a sulfur-reducing and acetate-oxidizing haloarchaeon from the deep-sea hypersaline anoxic lake Medee.</title>
        <authorList>
            <person name="Messina E."/>
            <person name="Sorokin D.Y."/>
            <person name="Kublanov I.V."/>
            <person name="Toshchakov S."/>
            <person name="Lopatina A."/>
            <person name="Arcadi E."/>
            <person name="Smedile F."/>
            <person name="La Spada G."/>
            <person name="La Cono V."/>
            <person name="Yakimov M.M."/>
        </authorList>
    </citation>
    <scope>NUCLEOTIDE SEQUENCE [LARGE SCALE GENOMIC DNA]</scope>
    <source>
        <strain evidence="10 11">M27-SA2</strain>
    </source>
</reference>
<evidence type="ECO:0000313" key="10">
    <source>
        <dbReference type="EMBL" id="ALG81287.1"/>
    </source>
</evidence>
<dbReference type="PATRIC" id="fig|1604004.4.peg.399"/>
<evidence type="ECO:0000256" key="3">
    <source>
        <dbReference type="ARBA" id="ARBA00022759"/>
    </source>
</evidence>
<evidence type="ECO:0000313" key="11">
    <source>
        <dbReference type="Proteomes" id="UP000060390"/>
    </source>
</evidence>
<dbReference type="KEGG" id="hsu:HLASF_0379"/>
<comment type="function">
    <text evidence="6">Probable RNase involved in rRNA stability through maturation and/or degradation of precursor rRNAs. Binds to RNA in loop regions with AU-rich sequences.</text>
</comment>
<dbReference type="Pfam" id="PF04167">
    <property type="entry name" value="DUF402"/>
    <property type="match status" value="1"/>
</dbReference>
<evidence type="ECO:0000256" key="5">
    <source>
        <dbReference type="ARBA" id="ARBA00022884"/>
    </source>
</evidence>
<dbReference type="HAMAP" id="MF_01910">
    <property type="entry name" value="RNA_binding_AU_1"/>
    <property type="match status" value="1"/>
</dbReference>
<accession>A0A0F7P9K5</accession>
<proteinExistence type="inferred from homology"/>
<dbReference type="InterPro" id="IPR012340">
    <property type="entry name" value="NA-bd_OB-fold"/>
</dbReference>
<dbReference type="AlphaFoldDB" id="A0A0F7P9K5"/>
<keyword evidence="4 6" id="KW-0378">Hydrolase</keyword>
<dbReference type="InterPro" id="IPR003029">
    <property type="entry name" value="S1_domain"/>
</dbReference>
<dbReference type="GO" id="GO:0006364">
    <property type="term" value="P:rRNA processing"/>
    <property type="evidence" value="ECO:0007669"/>
    <property type="project" value="UniProtKB-UniRule"/>
</dbReference>
<dbReference type="SUPFAM" id="SSF159234">
    <property type="entry name" value="FomD-like"/>
    <property type="match status" value="1"/>
</dbReference>
<dbReference type="GeneID" id="26009747"/>
<dbReference type="SUPFAM" id="SSF50249">
    <property type="entry name" value="Nucleic acid-binding proteins"/>
    <property type="match status" value="1"/>
</dbReference>
<dbReference type="RefSeq" id="WP_050047708.1">
    <property type="nucleotide sequence ID" value="NZ_CP008874.1"/>
</dbReference>
<feature type="domain" description="S1 motif" evidence="8">
    <location>
        <begin position="108"/>
        <end position="171"/>
    </location>
</feature>
<protein>
    <recommendedName>
        <fullName evidence="6">Probable ribonuclease FAU-1</fullName>
        <ecNumber evidence="6">3.1.26.-</ecNumber>
    </recommendedName>
    <alternativeName>
        <fullName evidence="6">RNA-binding protein FAU-1</fullName>
    </alternativeName>
</protein>
<dbReference type="EC" id="3.1.26.-" evidence="6"/>
<dbReference type="InterPro" id="IPR007295">
    <property type="entry name" value="DUF402"/>
</dbReference>
<evidence type="ECO:0000313" key="12">
    <source>
        <dbReference type="Proteomes" id="UP000069906"/>
    </source>
</evidence>
<evidence type="ECO:0000313" key="9">
    <source>
        <dbReference type="EMBL" id="AKH96885.1"/>
    </source>
</evidence>
<dbReference type="InterPro" id="IPR035930">
    <property type="entry name" value="FomD-like_sf"/>
</dbReference>
<gene>
    <name evidence="6" type="primary">fau-1</name>
    <name evidence="10" type="ORF">HLASA_0378</name>
    <name evidence="9" type="ORF">HLASF_0379</name>
</gene>
<evidence type="ECO:0000256" key="7">
    <source>
        <dbReference type="SAM" id="MobiDB-lite"/>
    </source>
</evidence>
<keyword evidence="3 6" id="KW-0255">Endonuclease</keyword>
<sequence>MSPPALEPDDPGSNPRPRVRVRGIYATALTNYLLGAEPAFEVVQASDPIARRFDRTFPSEPADVTVEPSQDSHGVAITGDPETVPAVRSALDDVAIDTFSWSDVAAPGAVFRGTVTDTTGGGAIVSLAEDREGFLPFGNAEEYVEEGDEPRVQVTESRAPWGRSRPVLTTELRVPGDVATLVADVDSLVADTPDGTASHELVRTTELLSTAVPDDWGIVWEPGATDLSVAELDAALSATVDRAHALESALESPAEEGRLAAPFRTAWVWFGRTARFALDDHREAVTATMPGHHRTKAGDERASGAVDFAEHLGVDAEEFPFEAVTASFGPAEGDRIAIGHGKPDGRCVQLGRGEVTEVDAANGRVTVERAMSGGGTYDALDIPRVEGDIATTRFTEGRWWYPTVYRGEDGDRRGTYVNVSTPVEVFPDAVRYVDLHVDVIKHSDGTVEVVDEDELAASVEAGTVSTALAEKAMDVATQVAAALRD</sequence>
<dbReference type="InterPro" id="IPR050212">
    <property type="entry name" value="Ntdp-like"/>
</dbReference>
<dbReference type="PANTHER" id="PTHR39159">
    <property type="match status" value="1"/>
</dbReference>
<dbReference type="PANTHER" id="PTHR39159:SF1">
    <property type="entry name" value="UPF0374 PROTEIN YGAC"/>
    <property type="match status" value="1"/>
</dbReference>
<dbReference type="EMBL" id="CP011564">
    <property type="protein sequence ID" value="ALG81287.1"/>
    <property type="molecule type" value="Genomic_DNA"/>
</dbReference>
<evidence type="ECO:0000256" key="4">
    <source>
        <dbReference type="ARBA" id="ARBA00022801"/>
    </source>
</evidence>
<keyword evidence="1 6" id="KW-0698">rRNA processing</keyword>
<comment type="similarity">
    <text evidence="6">Belongs to the FAU-1 family.</text>
</comment>
<evidence type="ECO:0000256" key="6">
    <source>
        <dbReference type="HAMAP-Rule" id="MF_01910"/>
    </source>
</evidence>
<dbReference type="Proteomes" id="UP000060390">
    <property type="component" value="Chromosome"/>
</dbReference>
<name>A0A0F7P9K5_9EURY</name>
<dbReference type="KEGG" id="hsf:HLASA_0378"/>
<reference evidence="11" key="2">
    <citation type="submission" date="2015-05" db="EMBL/GenBank/DDBJ databases">
        <title>Complete genome sequence of Halanaeroarchaeum sulfurireducens type strain M27-SA2, a sulfate-reducer haloarchaeon from marine anoxic lake Medee.</title>
        <authorList>
            <person name="Messina E."/>
            <person name="Kublanov I.V."/>
            <person name="Toshchakov S."/>
            <person name="Arcadi E."/>
            <person name="La Spada G."/>
            <person name="La Cono V."/>
            <person name="Yakimov M.M."/>
        </authorList>
    </citation>
    <scope>NUCLEOTIDE SEQUENCE [LARGE SCALE GENOMIC DNA]</scope>
    <source>
        <strain evidence="11">M27-SA2</strain>
    </source>
</reference>
<keyword evidence="5 6" id="KW-0694">RNA-binding</keyword>
<evidence type="ECO:0000259" key="8">
    <source>
        <dbReference type="PROSITE" id="PS50126"/>
    </source>
</evidence>
<reference evidence="9 12" key="1">
    <citation type="journal article" date="2015" name="ISME J.">
        <title>Elemental sulfur and acetate can support life of a novel strictly anaerobic haloarchaeon.</title>
        <authorList>
            <person name="Sorokin D.Y."/>
            <person name="Kublanov I.V."/>
            <person name="Gavrilov S.N."/>
            <person name="Rojo D."/>
            <person name="Roman P."/>
            <person name="Golyshin P.N."/>
            <person name="Slepak V.Z."/>
            <person name="Smedile F."/>
            <person name="Ferrer M."/>
            <person name="Messina E."/>
            <person name="La Cono V."/>
            <person name="Yakimov M.M."/>
        </authorList>
    </citation>
    <scope>NUCLEOTIDE SEQUENCE [LARGE SCALE GENOMIC DNA]</scope>
    <source>
        <strain evidence="9 12">HSR2</strain>
    </source>
</reference>
<dbReference type="PROSITE" id="PS50126">
    <property type="entry name" value="S1"/>
    <property type="match status" value="1"/>
</dbReference>
<dbReference type="OrthoDB" id="84798at2157"/>
<dbReference type="GO" id="GO:0035925">
    <property type="term" value="F:mRNA 3'-UTR AU-rich region binding"/>
    <property type="evidence" value="ECO:0007669"/>
    <property type="project" value="UniProtKB-UniRule"/>
</dbReference>
<evidence type="ECO:0000256" key="2">
    <source>
        <dbReference type="ARBA" id="ARBA00022722"/>
    </source>
</evidence>
<evidence type="ECO:0000256" key="1">
    <source>
        <dbReference type="ARBA" id="ARBA00022552"/>
    </source>
</evidence>
<organism evidence="9 12">
    <name type="scientific">Halanaeroarchaeum sulfurireducens</name>
    <dbReference type="NCBI Taxonomy" id="1604004"/>
    <lineage>
        <taxon>Archaea</taxon>
        <taxon>Methanobacteriati</taxon>
        <taxon>Methanobacteriota</taxon>
        <taxon>Stenosarchaea group</taxon>
        <taxon>Halobacteria</taxon>
        <taxon>Halobacteriales</taxon>
        <taxon>Halobacteriaceae</taxon>
        <taxon>Halanaeroarchaeum</taxon>
    </lineage>
</organism>